<keyword evidence="1" id="KW-0812">Transmembrane</keyword>
<gene>
    <name evidence="2" type="ORF">ACFFNY_22260</name>
</gene>
<keyword evidence="1" id="KW-0472">Membrane</keyword>
<evidence type="ECO:0000313" key="2">
    <source>
        <dbReference type="EMBL" id="MFB9754303.1"/>
    </source>
</evidence>
<organism evidence="2 3">
    <name type="scientific">Paenibacillus hodogayensis</name>
    <dbReference type="NCBI Taxonomy" id="279208"/>
    <lineage>
        <taxon>Bacteria</taxon>
        <taxon>Bacillati</taxon>
        <taxon>Bacillota</taxon>
        <taxon>Bacilli</taxon>
        <taxon>Bacillales</taxon>
        <taxon>Paenibacillaceae</taxon>
        <taxon>Paenibacillus</taxon>
    </lineage>
</organism>
<name>A0ABV5W1B2_9BACL</name>
<feature type="transmembrane region" description="Helical" evidence="1">
    <location>
        <begin position="103"/>
        <end position="123"/>
    </location>
</feature>
<evidence type="ECO:0000256" key="1">
    <source>
        <dbReference type="SAM" id="Phobius"/>
    </source>
</evidence>
<evidence type="ECO:0000313" key="3">
    <source>
        <dbReference type="Proteomes" id="UP001589619"/>
    </source>
</evidence>
<keyword evidence="1" id="KW-1133">Transmembrane helix</keyword>
<dbReference type="RefSeq" id="WP_344913827.1">
    <property type="nucleotide sequence ID" value="NZ_BAAAYO010000013.1"/>
</dbReference>
<accession>A0ABV5W1B2</accession>
<feature type="transmembrane region" description="Helical" evidence="1">
    <location>
        <begin position="7"/>
        <end position="28"/>
    </location>
</feature>
<reference evidence="2 3" key="1">
    <citation type="submission" date="2024-09" db="EMBL/GenBank/DDBJ databases">
        <authorList>
            <person name="Sun Q."/>
            <person name="Mori K."/>
        </authorList>
    </citation>
    <scope>NUCLEOTIDE SEQUENCE [LARGE SCALE GENOMIC DNA]</scope>
    <source>
        <strain evidence="2 3">JCM 12520</strain>
    </source>
</reference>
<dbReference type="Proteomes" id="UP001589619">
    <property type="component" value="Unassembled WGS sequence"/>
</dbReference>
<feature type="transmembrane region" description="Helical" evidence="1">
    <location>
        <begin position="40"/>
        <end position="63"/>
    </location>
</feature>
<dbReference type="EMBL" id="JBHMAG010000014">
    <property type="protein sequence ID" value="MFB9754303.1"/>
    <property type="molecule type" value="Genomic_DNA"/>
</dbReference>
<comment type="caution">
    <text evidence="2">The sequence shown here is derived from an EMBL/GenBank/DDBJ whole genome shotgun (WGS) entry which is preliminary data.</text>
</comment>
<feature type="transmembrane region" description="Helical" evidence="1">
    <location>
        <begin position="70"/>
        <end position="91"/>
    </location>
</feature>
<proteinExistence type="predicted"/>
<feature type="transmembrane region" description="Helical" evidence="1">
    <location>
        <begin position="143"/>
        <end position="163"/>
    </location>
</feature>
<sequence length="164" mass="18995">MKTPYKVVKTVSLLQLGICVVYMIYFFMDNSIWSNPSKSQIALLYEILLTGSMAVVSGIGLYFKKKWGWSWAIFFYSYISLSLLRDVIYVGKAINDELLINIGYSYMFKFIEILCFVGIFILLNTKHIASVFQQKNTIQKSVYLFVLSLILLVIDSMIMLNIFR</sequence>
<keyword evidence="3" id="KW-1185">Reference proteome</keyword>
<protein>
    <submittedName>
        <fullName evidence="2">Uncharacterized protein</fullName>
    </submittedName>
</protein>